<gene>
    <name evidence="1" type="ORF">METZ01_LOCUS228765</name>
</gene>
<evidence type="ECO:0000313" key="1">
    <source>
        <dbReference type="EMBL" id="SVB75911.1"/>
    </source>
</evidence>
<dbReference type="SUPFAM" id="SSF52540">
    <property type="entry name" value="P-loop containing nucleoside triphosphate hydrolases"/>
    <property type="match status" value="1"/>
</dbReference>
<dbReference type="PANTHER" id="PTHR41259">
    <property type="entry name" value="DOUBLE-STRAND BREAK REPAIR RAD50 ATPASE, PUTATIVE-RELATED"/>
    <property type="match status" value="1"/>
</dbReference>
<name>A0A382GP18_9ZZZZ</name>
<dbReference type="EMBL" id="UINC01056182">
    <property type="protein sequence ID" value="SVB75911.1"/>
    <property type="molecule type" value="Genomic_DNA"/>
</dbReference>
<dbReference type="InterPro" id="IPR027417">
    <property type="entry name" value="P-loop_NTPase"/>
</dbReference>
<reference evidence="1" key="1">
    <citation type="submission" date="2018-05" db="EMBL/GenBank/DDBJ databases">
        <authorList>
            <person name="Lanie J.A."/>
            <person name="Ng W.-L."/>
            <person name="Kazmierczak K.M."/>
            <person name="Andrzejewski T.M."/>
            <person name="Davidsen T.M."/>
            <person name="Wayne K.J."/>
            <person name="Tettelin H."/>
            <person name="Glass J.I."/>
            <person name="Rusch D."/>
            <person name="Podicherti R."/>
            <person name="Tsui H.-C.T."/>
            <person name="Winkler M.E."/>
        </authorList>
    </citation>
    <scope>NUCLEOTIDE SEQUENCE</scope>
</reference>
<sequence length="141" mass="16319">GKARKKYEKERQPAVIKAAEEIFGHVTQGSYARIFKPMDSDDIFIVDGNEQVKGLLEMSRGTREQLYLALRFGLIEEYEKRSEPLPLVMDDIFVNFDDDRNNQIRDRIIQFSKKRQVIVLTCHKRLFDAYSSMGANAVTIS</sequence>
<accession>A0A382GP18</accession>
<dbReference type="PANTHER" id="PTHR41259:SF1">
    <property type="entry name" value="DOUBLE-STRAND BREAK REPAIR RAD50 ATPASE, PUTATIVE-RELATED"/>
    <property type="match status" value="1"/>
</dbReference>
<dbReference type="Gene3D" id="3.40.50.300">
    <property type="entry name" value="P-loop containing nucleotide triphosphate hydrolases"/>
    <property type="match status" value="1"/>
</dbReference>
<dbReference type="AlphaFoldDB" id="A0A382GP18"/>
<protein>
    <recommendedName>
        <fullName evidence="2">RecF/RecN/SMC N-terminal domain-containing protein</fullName>
    </recommendedName>
</protein>
<organism evidence="1">
    <name type="scientific">marine metagenome</name>
    <dbReference type="NCBI Taxonomy" id="408172"/>
    <lineage>
        <taxon>unclassified sequences</taxon>
        <taxon>metagenomes</taxon>
        <taxon>ecological metagenomes</taxon>
    </lineage>
</organism>
<evidence type="ECO:0008006" key="2">
    <source>
        <dbReference type="Google" id="ProtNLM"/>
    </source>
</evidence>
<proteinExistence type="predicted"/>
<feature type="non-terminal residue" evidence="1">
    <location>
        <position position="1"/>
    </location>
</feature>